<reference evidence="2" key="1">
    <citation type="submission" date="2020-02" db="EMBL/GenBank/DDBJ databases">
        <authorList>
            <person name="Palmer J.M."/>
        </authorList>
    </citation>
    <scope>NUCLEOTIDE SEQUENCE</scope>
    <source>
        <strain evidence="2">EPUS1.4</strain>
        <tissue evidence="2">Thallus</tissue>
    </source>
</reference>
<gene>
    <name evidence="2" type="ORF">GJ744_001546</name>
</gene>
<sequence>MIHWPPASSAMLVPSISLFPLHLHPSLACVYSNPTCLYSICFVKLPFSQGQEEWTWTNYYPPEPKPNVITAGLYADQGNAQGLLYWHLLREGFVALLTLGLVLTPCVQWGWVGASRFNTTGFSAFHQVMAKENCLKAMG</sequence>
<accession>A0A8H7AGY2</accession>
<feature type="signal peptide" evidence="1">
    <location>
        <begin position="1"/>
        <end position="28"/>
    </location>
</feature>
<proteinExistence type="predicted"/>
<name>A0A8H7AGY2_9EURO</name>
<keyword evidence="1" id="KW-0732">Signal</keyword>
<organism evidence="2 3">
    <name type="scientific">Endocarpon pusillum</name>
    <dbReference type="NCBI Taxonomy" id="364733"/>
    <lineage>
        <taxon>Eukaryota</taxon>
        <taxon>Fungi</taxon>
        <taxon>Dikarya</taxon>
        <taxon>Ascomycota</taxon>
        <taxon>Pezizomycotina</taxon>
        <taxon>Eurotiomycetes</taxon>
        <taxon>Chaetothyriomycetidae</taxon>
        <taxon>Verrucariales</taxon>
        <taxon>Verrucariaceae</taxon>
        <taxon>Endocarpon</taxon>
    </lineage>
</organism>
<protein>
    <submittedName>
        <fullName evidence="2">Uncharacterized protein</fullName>
    </submittedName>
</protein>
<evidence type="ECO:0000313" key="3">
    <source>
        <dbReference type="Proteomes" id="UP000606974"/>
    </source>
</evidence>
<feature type="chain" id="PRO_5034554421" evidence="1">
    <location>
        <begin position="29"/>
        <end position="139"/>
    </location>
</feature>
<evidence type="ECO:0000313" key="2">
    <source>
        <dbReference type="EMBL" id="KAF7504965.1"/>
    </source>
</evidence>
<dbReference type="AlphaFoldDB" id="A0A8H7AGY2"/>
<evidence type="ECO:0000256" key="1">
    <source>
        <dbReference type="SAM" id="SignalP"/>
    </source>
</evidence>
<comment type="caution">
    <text evidence="2">The sequence shown here is derived from an EMBL/GenBank/DDBJ whole genome shotgun (WGS) entry which is preliminary data.</text>
</comment>
<dbReference type="EMBL" id="JAACFV010000122">
    <property type="protein sequence ID" value="KAF7504965.1"/>
    <property type="molecule type" value="Genomic_DNA"/>
</dbReference>
<dbReference type="Proteomes" id="UP000606974">
    <property type="component" value="Unassembled WGS sequence"/>
</dbReference>
<keyword evidence="3" id="KW-1185">Reference proteome</keyword>